<dbReference type="InterPro" id="IPR003691">
    <property type="entry name" value="FluC"/>
</dbReference>
<evidence type="ECO:0000256" key="1">
    <source>
        <dbReference type="ARBA" id="ARBA00004651"/>
    </source>
</evidence>
<dbReference type="RefSeq" id="WP_091647727.1">
    <property type="nucleotide sequence ID" value="NZ_FNHQ01000002.1"/>
</dbReference>
<dbReference type="PANTHER" id="PTHR28259">
    <property type="entry name" value="FLUORIDE EXPORT PROTEIN 1-RELATED"/>
    <property type="match status" value="1"/>
</dbReference>
<keyword evidence="4" id="KW-0997">Cell inner membrane</keyword>
<comment type="activity regulation">
    <text evidence="15">Na(+) is not transported, but it plays an essential structural role and its presence is essential for fluoride channel function.</text>
</comment>
<evidence type="ECO:0000256" key="8">
    <source>
        <dbReference type="ARBA" id="ARBA00023053"/>
    </source>
</evidence>
<evidence type="ECO:0000313" key="16">
    <source>
        <dbReference type="EMBL" id="SDM18823.1"/>
    </source>
</evidence>
<dbReference type="Pfam" id="PF02537">
    <property type="entry name" value="CRCB"/>
    <property type="match status" value="1"/>
</dbReference>
<sequence length="125" mass="13306">MEKLLAVAIGGGIGAALRYGVTLLANQHGGILFPYGTVFVNVVGSFLIGFLMMYFNSHMNLPAAIKLFVVTGILGGFTTFSTFNMELLTFIRANEMALGLLYGGLNVVGAFLFCWLGIVAGALLY</sequence>
<evidence type="ECO:0000256" key="9">
    <source>
        <dbReference type="ARBA" id="ARBA00023065"/>
    </source>
</evidence>
<dbReference type="NCBIfam" id="TIGR00494">
    <property type="entry name" value="crcB"/>
    <property type="match status" value="1"/>
</dbReference>
<keyword evidence="3 15" id="KW-1003">Cell membrane</keyword>
<comment type="function">
    <text evidence="14 15">Fluoride-specific ion channel. Important for reducing fluoride concentration in the cell, thus reducing its toxicity.</text>
</comment>
<keyword evidence="5 15" id="KW-0812">Transmembrane</keyword>
<dbReference type="Proteomes" id="UP000199309">
    <property type="component" value="Unassembled WGS sequence"/>
</dbReference>
<dbReference type="STRING" id="349095.SAMN05660299_00416"/>
<comment type="catalytic activity">
    <reaction evidence="13">
        <text>fluoride(in) = fluoride(out)</text>
        <dbReference type="Rhea" id="RHEA:76159"/>
        <dbReference type="ChEBI" id="CHEBI:17051"/>
    </reaction>
    <physiologicalReaction direction="left-to-right" evidence="13">
        <dbReference type="Rhea" id="RHEA:76160"/>
    </physiologicalReaction>
</comment>
<keyword evidence="7 15" id="KW-1133">Transmembrane helix</keyword>
<evidence type="ECO:0000256" key="15">
    <source>
        <dbReference type="HAMAP-Rule" id="MF_00454"/>
    </source>
</evidence>
<feature type="transmembrane region" description="Helical" evidence="15">
    <location>
        <begin position="32"/>
        <end position="55"/>
    </location>
</feature>
<evidence type="ECO:0000256" key="7">
    <source>
        <dbReference type="ARBA" id="ARBA00022989"/>
    </source>
</evidence>
<keyword evidence="6 15" id="KW-0479">Metal-binding</keyword>
<comment type="similarity">
    <text evidence="12 15">Belongs to the fluoride channel Fluc/FEX (TC 1.A.43) family.</text>
</comment>
<dbReference type="AlphaFoldDB" id="A0A1G9R6H4"/>
<organism evidence="16 17">
    <name type="scientific">Megasphaera paucivorans</name>
    <dbReference type="NCBI Taxonomy" id="349095"/>
    <lineage>
        <taxon>Bacteria</taxon>
        <taxon>Bacillati</taxon>
        <taxon>Bacillota</taxon>
        <taxon>Negativicutes</taxon>
        <taxon>Veillonellales</taxon>
        <taxon>Veillonellaceae</taxon>
        <taxon>Megasphaera</taxon>
    </lineage>
</organism>
<evidence type="ECO:0000256" key="11">
    <source>
        <dbReference type="ARBA" id="ARBA00023303"/>
    </source>
</evidence>
<dbReference type="GO" id="GO:0005886">
    <property type="term" value="C:plasma membrane"/>
    <property type="evidence" value="ECO:0007669"/>
    <property type="project" value="UniProtKB-SubCell"/>
</dbReference>
<proteinExistence type="inferred from homology"/>
<keyword evidence="9 15" id="KW-0406">Ion transport</keyword>
<feature type="binding site" evidence="15">
    <location>
        <position position="75"/>
    </location>
    <ligand>
        <name>Na(+)</name>
        <dbReference type="ChEBI" id="CHEBI:29101"/>
        <note>structural</note>
    </ligand>
</feature>
<keyword evidence="17" id="KW-1185">Reference proteome</keyword>
<keyword evidence="8 15" id="KW-0915">Sodium</keyword>
<keyword evidence="2 15" id="KW-0813">Transport</keyword>
<dbReference type="GO" id="GO:0046872">
    <property type="term" value="F:metal ion binding"/>
    <property type="evidence" value="ECO:0007669"/>
    <property type="project" value="UniProtKB-KW"/>
</dbReference>
<dbReference type="GO" id="GO:0062054">
    <property type="term" value="F:fluoride channel activity"/>
    <property type="evidence" value="ECO:0007669"/>
    <property type="project" value="UniProtKB-UniRule"/>
</dbReference>
<evidence type="ECO:0000313" key="17">
    <source>
        <dbReference type="Proteomes" id="UP000199309"/>
    </source>
</evidence>
<evidence type="ECO:0000256" key="14">
    <source>
        <dbReference type="ARBA" id="ARBA00049940"/>
    </source>
</evidence>
<gene>
    <name evidence="15" type="primary">fluC</name>
    <name evidence="15" type="synonym">crcB</name>
    <name evidence="16" type="ORF">SAMN05660299_00416</name>
</gene>
<evidence type="ECO:0000256" key="5">
    <source>
        <dbReference type="ARBA" id="ARBA00022692"/>
    </source>
</evidence>
<feature type="binding site" evidence="15">
    <location>
        <position position="78"/>
    </location>
    <ligand>
        <name>Na(+)</name>
        <dbReference type="ChEBI" id="CHEBI:29101"/>
        <note>structural</note>
    </ligand>
</feature>
<name>A0A1G9R6H4_9FIRM</name>
<feature type="transmembrane region" description="Helical" evidence="15">
    <location>
        <begin position="100"/>
        <end position="124"/>
    </location>
</feature>
<evidence type="ECO:0000256" key="4">
    <source>
        <dbReference type="ARBA" id="ARBA00022519"/>
    </source>
</evidence>
<feature type="transmembrane region" description="Helical" evidence="15">
    <location>
        <begin position="67"/>
        <end position="88"/>
    </location>
</feature>
<dbReference type="EMBL" id="FNHQ01000002">
    <property type="protein sequence ID" value="SDM18823.1"/>
    <property type="molecule type" value="Genomic_DNA"/>
</dbReference>
<dbReference type="PANTHER" id="PTHR28259:SF18">
    <property type="entry name" value="FLUORIDE-SPECIFIC ION CHANNEL FLUC"/>
    <property type="match status" value="1"/>
</dbReference>
<evidence type="ECO:0000256" key="12">
    <source>
        <dbReference type="ARBA" id="ARBA00035120"/>
    </source>
</evidence>
<evidence type="ECO:0000256" key="6">
    <source>
        <dbReference type="ARBA" id="ARBA00022723"/>
    </source>
</evidence>
<evidence type="ECO:0000256" key="3">
    <source>
        <dbReference type="ARBA" id="ARBA00022475"/>
    </source>
</evidence>
<keyword evidence="11 15" id="KW-0407">Ion channel</keyword>
<dbReference type="HAMAP" id="MF_00454">
    <property type="entry name" value="FluC"/>
    <property type="match status" value="1"/>
</dbReference>
<evidence type="ECO:0000256" key="13">
    <source>
        <dbReference type="ARBA" id="ARBA00035585"/>
    </source>
</evidence>
<evidence type="ECO:0000256" key="10">
    <source>
        <dbReference type="ARBA" id="ARBA00023136"/>
    </source>
</evidence>
<comment type="subcellular location">
    <subcellularLocation>
        <location evidence="1 15">Cell membrane</location>
        <topology evidence="1 15">Multi-pass membrane protein</topology>
    </subcellularLocation>
</comment>
<evidence type="ECO:0000256" key="2">
    <source>
        <dbReference type="ARBA" id="ARBA00022448"/>
    </source>
</evidence>
<keyword evidence="10 15" id="KW-0472">Membrane</keyword>
<protein>
    <recommendedName>
        <fullName evidence="15">Fluoride-specific ion channel FluC</fullName>
    </recommendedName>
</protein>
<dbReference type="GO" id="GO:0140114">
    <property type="term" value="P:cellular detoxification of fluoride"/>
    <property type="evidence" value="ECO:0007669"/>
    <property type="project" value="UniProtKB-UniRule"/>
</dbReference>
<reference evidence="16 17" key="1">
    <citation type="submission" date="2016-10" db="EMBL/GenBank/DDBJ databases">
        <authorList>
            <person name="de Groot N.N."/>
        </authorList>
    </citation>
    <scope>NUCLEOTIDE SEQUENCE [LARGE SCALE GENOMIC DNA]</scope>
    <source>
        <strain evidence="16 17">DSM 16981</strain>
    </source>
</reference>
<accession>A0A1G9R6H4</accession>
<dbReference type="OrthoDB" id="9815830at2"/>